<name>A0A6A6GAB4_9PEZI</name>
<proteinExistence type="predicted"/>
<dbReference type="GO" id="GO:0008270">
    <property type="term" value="F:zinc ion binding"/>
    <property type="evidence" value="ECO:0007669"/>
    <property type="project" value="InterPro"/>
</dbReference>
<feature type="compositionally biased region" description="Low complexity" evidence="5">
    <location>
        <begin position="7"/>
        <end position="18"/>
    </location>
</feature>
<dbReference type="InterPro" id="IPR051127">
    <property type="entry name" value="Fungal_SecMet_Regulators"/>
</dbReference>
<keyword evidence="3" id="KW-0804">Transcription</keyword>
<evidence type="ECO:0000256" key="5">
    <source>
        <dbReference type="SAM" id="MobiDB-lite"/>
    </source>
</evidence>
<keyword evidence="1" id="KW-0479">Metal-binding</keyword>
<dbReference type="InterPro" id="IPR001138">
    <property type="entry name" value="Zn2Cys6_DnaBD"/>
</dbReference>
<evidence type="ECO:0000256" key="1">
    <source>
        <dbReference type="ARBA" id="ARBA00022723"/>
    </source>
</evidence>
<dbReference type="EMBL" id="ML992508">
    <property type="protein sequence ID" value="KAF2222681.1"/>
    <property type="molecule type" value="Genomic_DNA"/>
</dbReference>
<dbReference type="GO" id="GO:0005634">
    <property type="term" value="C:nucleus"/>
    <property type="evidence" value="ECO:0007669"/>
    <property type="project" value="TreeGrafter"/>
</dbReference>
<evidence type="ECO:0000256" key="2">
    <source>
        <dbReference type="ARBA" id="ARBA00023015"/>
    </source>
</evidence>
<feature type="region of interest" description="Disordered" evidence="5">
    <location>
        <begin position="956"/>
        <end position="999"/>
    </location>
</feature>
<gene>
    <name evidence="7" type="ORF">BDZ85DRAFT_131099</name>
</gene>
<dbReference type="GO" id="GO:0000435">
    <property type="term" value="P:positive regulation of transcription from RNA polymerase II promoter by galactose"/>
    <property type="evidence" value="ECO:0007669"/>
    <property type="project" value="TreeGrafter"/>
</dbReference>
<feature type="region of interest" description="Disordered" evidence="5">
    <location>
        <begin position="1"/>
        <end position="32"/>
    </location>
</feature>
<feature type="compositionally biased region" description="Gly residues" evidence="5">
    <location>
        <begin position="956"/>
        <end position="992"/>
    </location>
</feature>
<dbReference type="PANTHER" id="PTHR47424:SF5">
    <property type="entry name" value="ZN(II)2CYS6 TRANSCRIPTION FACTOR (EUROFUNG)"/>
    <property type="match status" value="1"/>
</dbReference>
<dbReference type="CDD" id="cd00067">
    <property type="entry name" value="GAL4"/>
    <property type="match status" value="1"/>
</dbReference>
<feature type="region of interest" description="Disordered" evidence="5">
    <location>
        <begin position="521"/>
        <end position="540"/>
    </location>
</feature>
<dbReference type="Pfam" id="PF04082">
    <property type="entry name" value="Fungal_trans"/>
    <property type="match status" value="1"/>
</dbReference>
<dbReference type="SMART" id="SM00066">
    <property type="entry name" value="GAL4"/>
    <property type="match status" value="1"/>
</dbReference>
<dbReference type="InterPro" id="IPR007219">
    <property type="entry name" value="XnlR_reg_dom"/>
</dbReference>
<keyword evidence="4" id="KW-0539">Nucleus</keyword>
<dbReference type="GO" id="GO:0000978">
    <property type="term" value="F:RNA polymerase II cis-regulatory region sequence-specific DNA binding"/>
    <property type="evidence" value="ECO:0007669"/>
    <property type="project" value="TreeGrafter"/>
</dbReference>
<feature type="region of interest" description="Disordered" evidence="5">
    <location>
        <begin position="684"/>
        <end position="710"/>
    </location>
</feature>
<evidence type="ECO:0000256" key="4">
    <source>
        <dbReference type="ARBA" id="ARBA00023242"/>
    </source>
</evidence>
<dbReference type="Proteomes" id="UP000799538">
    <property type="component" value="Unassembled WGS sequence"/>
</dbReference>
<dbReference type="GO" id="GO:0000981">
    <property type="term" value="F:DNA-binding transcription factor activity, RNA polymerase II-specific"/>
    <property type="evidence" value="ECO:0007669"/>
    <property type="project" value="InterPro"/>
</dbReference>
<dbReference type="Gene3D" id="4.10.240.10">
    <property type="entry name" value="Zn(2)-C6 fungal-type DNA-binding domain"/>
    <property type="match status" value="1"/>
</dbReference>
<evidence type="ECO:0000313" key="8">
    <source>
        <dbReference type="Proteomes" id="UP000799538"/>
    </source>
</evidence>
<dbReference type="SUPFAM" id="SSF57701">
    <property type="entry name" value="Zn2/Cys6 DNA-binding domain"/>
    <property type="match status" value="1"/>
</dbReference>
<evidence type="ECO:0000313" key="7">
    <source>
        <dbReference type="EMBL" id="KAF2222681.1"/>
    </source>
</evidence>
<feature type="domain" description="Zn(2)-C6 fungal-type" evidence="6">
    <location>
        <begin position="39"/>
        <end position="70"/>
    </location>
</feature>
<keyword evidence="2" id="KW-0805">Transcription regulation</keyword>
<dbReference type="AlphaFoldDB" id="A0A6A6GAB4"/>
<evidence type="ECO:0000259" key="6">
    <source>
        <dbReference type="PROSITE" id="PS50048"/>
    </source>
</evidence>
<accession>A0A6A6GAB4</accession>
<protein>
    <submittedName>
        <fullName evidence="7">Fungal-specific transcription factor domain-containing protein</fullName>
    </submittedName>
</protein>
<dbReference type="GO" id="GO:0006351">
    <property type="term" value="P:DNA-templated transcription"/>
    <property type="evidence" value="ECO:0007669"/>
    <property type="project" value="InterPro"/>
</dbReference>
<dbReference type="SMART" id="SM00906">
    <property type="entry name" value="Fungal_trans"/>
    <property type="match status" value="1"/>
</dbReference>
<dbReference type="InterPro" id="IPR036864">
    <property type="entry name" value="Zn2-C6_fun-type_DNA-bd_sf"/>
</dbReference>
<sequence length="999" mass="109324">MFHTFQAASAPISSSALSNGETPSGKSKDGSRRISTTNACLECRRRKIRCDGSLPCSQCQWYHHPEACKYTKPTQRVVPSRALVEKLSTRNSQNESVFTKIFPGRDVESLVSLSREELLNLALTLPANSPSGSTNSNHRNASAPDSIVANSEAANSLEALEQAPDQDGDDLHDESRRTLDTNVQRVSDDVNGLSLSIDKQSSYVGASSITAALKVIFKISPGARLFLAHGRPIETALPSRANTPPPDEVEADAFEIPPPEEGRPILEAYFQRVHALMPMVDEQKFWHLYLQSQRRDAPWLALFNTVMALGSVASSNADSRQHTVFFSRAMHHLNIELLGSGNIMVVQALGLMSGYYLHYVNRPNLANNLLGATIRMATVLGMHRDFSQAPTSGQPTDKAVDSADANPTEIRRRTWWSIFCLDTWASTTNGRPTLGRIGPGVTVRPPRVAMEKMDSARYQEALKMLPLIHNTTFCRLATRIQDTLAVNHALDFEELLALDAELVSWHEDLPSILLPMYQKAGSTSPDLKRRTSSTTSRKPARSAFRSASICETPIDFSVPLERTKSSDGCPLFLRTARQVMHWRYQNLRIVLHRPSVLAAALRRVPFSALTAEEKVAVGRCRAVAAQSISDIDAMCEPELIAGWNAVWFMYQAVMVPLVSLFAHLSITATKTRHSQAMSLNLVVKGEEGTTSSSSDSPPNHPSPGTESEMDKWRAQIETALRFFERMEQWSVAAKKSKDVVSRLYEASERFSLHNKFQAQMMRSPIPTSISLNNGAQSIPQTPQQQRDLLAQEYARQISHTQHLQQQQQLQAIPTSQPNGAHGVHFPDAPAGGFMTSFPLSIPSTLPQSTSFSAPSVSTSLYPSDSAMMGIQTSPQAHHWAGTPGMGAPFDQNLWALQTPSTDIPLEMFWQEMQWDTVPLFDGDEFNEYNMGVDMPGSVAMDFAGGEYFGGHVEMGNGPGGGQMGSGGGQVNGNGNGSGDGGATGNGVSGEGIGTWDYGR</sequence>
<dbReference type="CDD" id="cd12148">
    <property type="entry name" value="fungal_TF_MHR"/>
    <property type="match status" value="1"/>
</dbReference>
<reference evidence="8" key="1">
    <citation type="journal article" date="2020" name="Stud. Mycol.">
        <title>101 Dothideomycetes genomes: A test case for predicting lifestyles and emergence of pathogens.</title>
        <authorList>
            <person name="Haridas S."/>
            <person name="Albert R."/>
            <person name="Binder M."/>
            <person name="Bloem J."/>
            <person name="LaButti K."/>
            <person name="Salamov A."/>
            <person name="Andreopoulos B."/>
            <person name="Baker S."/>
            <person name="Barry K."/>
            <person name="Bills G."/>
            <person name="Bluhm B."/>
            <person name="Cannon C."/>
            <person name="Castanera R."/>
            <person name="Culley D."/>
            <person name="Daum C."/>
            <person name="Ezra D."/>
            <person name="Gonzalez J."/>
            <person name="Henrissat B."/>
            <person name="Kuo A."/>
            <person name="Liang C."/>
            <person name="Lipzen A."/>
            <person name="Lutzoni F."/>
            <person name="Magnuson J."/>
            <person name="Mondo S."/>
            <person name="Nolan M."/>
            <person name="Ohm R."/>
            <person name="Pangilinan J."/>
            <person name="Park H.-J."/>
            <person name="Ramirez L."/>
            <person name="Alfaro M."/>
            <person name="Sun H."/>
            <person name="Tritt A."/>
            <person name="Yoshinaga Y."/>
            <person name="Zwiers L.-H."/>
            <person name="Turgeon B."/>
            <person name="Goodwin S."/>
            <person name="Spatafora J."/>
            <person name="Crous P."/>
            <person name="Grigoriev I."/>
        </authorList>
    </citation>
    <scope>NUCLEOTIDE SEQUENCE [LARGE SCALE GENOMIC DNA]</scope>
    <source>
        <strain evidence="8">CECT 20119</strain>
    </source>
</reference>
<keyword evidence="8" id="KW-1185">Reference proteome</keyword>
<dbReference type="PANTHER" id="PTHR47424">
    <property type="entry name" value="REGULATORY PROTEIN GAL4"/>
    <property type="match status" value="1"/>
</dbReference>
<dbReference type="PROSITE" id="PS50048">
    <property type="entry name" value="ZN2_CY6_FUNGAL_2"/>
    <property type="match status" value="1"/>
</dbReference>
<dbReference type="PROSITE" id="PS00463">
    <property type="entry name" value="ZN2_CY6_FUNGAL_1"/>
    <property type="match status" value="1"/>
</dbReference>
<evidence type="ECO:0000256" key="3">
    <source>
        <dbReference type="ARBA" id="ARBA00023163"/>
    </source>
</evidence>
<dbReference type="OrthoDB" id="3362851at2759"/>
<organism evidence="7 8">
    <name type="scientific">Elsinoe ampelina</name>
    <dbReference type="NCBI Taxonomy" id="302913"/>
    <lineage>
        <taxon>Eukaryota</taxon>
        <taxon>Fungi</taxon>
        <taxon>Dikarya</taxon>
        <taxon>Ascomycota</taxon>
        <taxon>Pezizomycotina</taxon>
        <taxon>Dothideomycetes</taxon>
        <taxon>Dothideomycetidae</taxon>
        <taxon>Myriangiales</taxon>
        <taxon>Elsinoaceae</taxon>
        <taxon>Elsinoe</taxon>
    </lineage>
</organism>
<dbReference type="Pfam" id="PF00172">
    <property type="entry name" value="Zn_clus"/>
    <property type="match status" value="1"/>
</dbReference>